<dbReference type="EMBL" id="JAUSVP010000006">
    <property type="protein sequence ID" value="MDQ0447905.1"/>
    <property type="molecule type" value="Genomic_DNA"/>
</dbReference>
<name>A0ABU0HZY5_9HYPH</name>
<evidence type="ECO:0000313" key="2">
    <source>
        <dbReference type="EMBL" id="MDQ0447905.1"/>
    </source>
</evidence>
<dbReference type="RefSeq" id="WP_238202206.1">
    <property type="nucleotide sequence ID" value="NZ_BPQE01000009.1"/>
</dbReference>
<feature type="compositionally biased region" description="Basic and acidic residues" evidence="1">
    <location>
        <begin position="52"/>
        <end position="67"/>
    </location>
</feature>
<comment type="caution">
    <text evidence="2">The sequence shown here is derived from an EMBL/GenBank/DDBJ whole genome shotgun (WGS) entry which is preliminary data.</text>
</comment>
<protein>
    <submittedName>
        <fullName evidence="2">Uncharacterized protein</fullName>
    </submittedName>
</protein>
<evidence type="ECO:0000256" key="1">
    <source>
        <dbReference type="SAM" id="MobiDB-lite"/>
    </source>
</evidence>
<gene>
    <name evidence="2" type="ORF">QO012_002410</name>
</gene>
<organism evidence="2 3">
    <name type="scientific">Methylobacterium aerolatum</name>
    <dbReference type="NCBI Taxonomy" id="418708"/>
    <lineage>
        <taxon>Bacteria</taxon>
        <taxon>Pseudomonadati</taxon>
        <taxon>Pseudomonadota</taxon>
        <taxon>Alphaproteobacteria</taxon>
        <taxon>Hyphomicrobiales</taxon>
        <taxon>Methylobacteriaceae</taxon>
        <taxon>Methylobacterium</taxon>
    </lineage>
</organism>
<dbReference type="Proteomes" id="UP001231124">
    <property type="component" value="Unassembled WGS sequence"/>
</dbReference>
<sequence length="321" mass="33694">MSRSSVRPALVVVAMAGAVWPSAGRAQTGEAAPSEAPTSAAPSPGVYGTDAFKVDPPREVRLPRIEVPDPVNRVRRPDKADRGNLLGQSIELSDERDRRTLAQEQKAWGRLSGTMCVGCGGETRSRGRVATVDPIAVLNAKPATARFAPIRQAAVAPIDRTATASVRIPRAAPGTATAATGPATAGGVAAGSVAAGSVAAGAAVASAGAARVVAQRPVVERPSDTGLLASRPVRARPVGEGPITVVASTQPTGQPGIRSTVAAAPRIVRRRSARPNQGLRARLAYRRAHRSRLTTYIGRVRYAYLRWRHQRPAHRRPPVHR</sequence>
<accession>A0ABU0HZY5</accession>
<feature type="compositionally biased region" description="Low complexity" evidence="1">
    <location>
        <begin position="30"/>
        <end position="44"/>
    </location>
</feature>
<reference evidence="2 3" key="1">
    <citation type="submission" date="2023-07" db="EMBL/GenBank/DDBJ databases">
        <title>Genomic Encyclopedia of Type Strains, Phase IV (KMG-IV): sequencing the most valuable type-strain genomes for metagenomic binning, comparative biology and taxonomic classification.</title>
        <authorList>
            <person name="Goeker M."/>
        </authorList>
    </citation>
    <scope>NUCLEOTIDE SEQUENCE [LARGE SCALE GENOMIC DNA]</scope>
    <source>
        <strain evidence="2 3">DSM 19013</strain>
    </source>
</reference>
<feature type="region of interest" description="Disordered" evidence="1">
    <location>
        <begin position="26"/>
        <end position="91"/>
    </location>
</feature>
<evidence type="ECO:0000313" key="3">
    <source>
        <dbReference type="Proteomes" id="UP001231124"/>
    </source>
</evidence>
<proteinExistence type="predicted"/>
<keyword evidence="3" id="KW-1185">Reference proteome</keyword>